<keyword evidence="2" id="KW-0812">Transmembrane</keyword>
<evidence type="ECO:0000256" key="1">
    <source>
        <dbReference type="SAM" id="MobiDB-lite"/>
    </source>
</evidence>
<dbReference type="RefSeq" id="WP_094405258.1">
    <property type="nucleotide sequence ID" value="NZ_NMVO01000012.1"/>
</dbReference>
<feature type="region of interest" description="Disordered" evidence="1">
    <location>
        <begin position="1"/>
        <end position="32"/>
    </location>
</feature>
<evidence type="ECO:0000256" key="2">
    <source>
        <dbReference type="SAM" id="Phobius"/>
    </source>
</evidence>
<dbReference type="EMBL" id="NMVO01000012">
    <property type="protein sequence ID" value="OYO14460.1"/>
    <property type="molecule type" value="Genomic_DNA"/>
</dbReference>
<keyword evidence="2" id="KW-1133">Transmembrane helix</keyword>
<sequence>MTAAPAPQQAPAAQQRPPGQARKPDVALPVGGAPTRLPGPLAKVAALPTPKLLRLLLACVILFTTLFGVAAGTVLLGAQNRMAEAVRNTDQLLRVQTIRAEMLRADATLSNSFLLGGQEQASQQQAYQQALENAEQLVVEAAEAQPADRTALVRVNAGMGSYARTMEQARDNNRQGFPVGQAYLTEAGTELRTGILPILDSLVNSNSVRVADQTEDAPQGWIVFSGLLALGFLVLTMVVIASRFRRLFNPGLVAATVLVLAGLMTASMTLTNNATTMHTVNSESLATAQAAATARAQASDAKVYENLTLIARSGGGRLEQSWADASWETRYALRRVPDAIERERLTGLWDQHSFVHLRIRTADAAGRWDDARDLATNSEPNGSNMTFGRFDTEITKVMTDSGVRAATSLRNQRGGLIAAAVLSMLAALAAIAGAVWGVRTRLKEYA</sequence>
<protein>
    <recommendedName>
        <fullName evidence="5">Chemotaxis methyl-accepting receptor HlyB-like 4HB MCP domain-containing protein</fullName>
    </recommendedName>
</protein>
<feature type="transmembrane region" description="Helical" evidence="2">
    <location>
        <begin position="416"/>
        <end position="438"/>
    </location>
</feature>
<dbReference type="OrthoDB" id="3218196at2"/>
<keyword evidence="2" id="KW-0472">Membrane</keyword>
<comment type="caution">
    <text evidence="3">The sequence shown here is derived from an EMBL/GenBank/DDBJ whole genome shotgun (WGS) entry which is preliminary data.</text>
</comment>
<evidence type="ECO:0000313" key="4">
    <source>
        <dbReference type="Proteomes" id="UP000215896"/>
    </source>
</evidence>
<evidence type="ECO:0000313" key="3">
    <source>
        <dbReference type="EMBL" id="OYO14460.1"/>
    </source>
</evidence>
<proteinExistence type="predicted"/>
<feature type="compositionally biased region" description="Low complexity" evidence="1">
    <location>
        <begin position="1"/>
        <end position="21"/>
    </location>
</feature>
<feature type="transmembrane region" description="Helical" evidence="2">
    <location>
        <begin position="247"/>
        <end position="270"/>
    </location>
</feature>
<reference evidence="3 4" key="1">
    <citation type="submission" date="2017-07" db="EMBL/GenBank/DDBJ databases">
        <title>Draft whole genome sequences of clinical Proprionibacteriaceae strains.</title>
        <authorList>
            <person name="Bernier A.-M."/>
            <person name="Bernard K."/>
            <person name="Domingo M.-C."/>
        </authorList>
    </citation>
    <scope>NUCLEOTIDE SEQUENCE [LARGE SCALE GENOMIC DNA]</scope>
    <source>
        <strain evidence="3 4">NML 030167</strain>
    </source>
</reference>
<feature type="transmembrane region" description="Helical" evidence="2">
    <location>
        <begin position="55"/>
        <end position="78"/>
    </location>
</feature>
<organism evidence="3 4">
    <name type="scientific">Enemella evansiae</name>
    <dbReference type="NCBI Taxonomy" id="2016499"/>
    <lineage>
        <taxon>Bacteria</taxon>
        <taxon>Bacillati</taxon>
        <taxon>Actinomycetota</taxon>
        <taxon>Actinomycetes</taxon>
        <taxon>Propionibacteriales</taxon>
        <taxon>Propionibacteriaceae</taxon>
        <taxon>Enemella</taxon>
    </lineage>
</organism>
<dbReference type="AlphaFoldDB" id="A0A255GF49"/>
<name>A0A255GF49_9ACTN</name>
<feature type="transmembrane region" description="Helical" evidence="2">
    <location>
        <begin position="221"/>
        <end position="241"/>
    </location>
</feature>
<accession>A0A255GF49</accession>
<keyword evidence="4" id="KW-1185">Reference proteome</keyword>
<dbReference type="Proteomes" id="UP000215896">
    <property type="component" value="Unassembled WGS sequence"/>
</dbReference>
<evidence type="ECO:0008006" key="5">
    <source>
        <dbReference type="Google" id="ProtNLM"/>
    </source>
</evidence>
<gene>
    <name evidence="3" type="ORF">CGZ94_07625</name>
</gene>